<keyword evidence="3 5" id="KW-1133">Transmembrane helix</keyword>
<dbReference type="GeneID" id="70177552"/>
<comment type="caution">
    <text evidence="7">The sequence shown here is derived from an EMBL/GenBank/DDBJ whole genome shotgun (WGS) entry which is preliminary data.</text>
</comment>
<evidence type="ECO:0000256" key="3">
    <source>
        <dbReference type="ARBA" id="ARBA00022989"/>
    </source>
</evidence>
<dbReference type="RefSeq" id="XP_046018586.1">
    <property type="nucleotide sequence ID" value="XM_046148006.1"/>
</dbReference>
<keyword evidence="4 5" id="KW-0472">Membrane</keyword>
<name>A0A9P8YJG3_9PEZI</name>
<dbReference type="PANTHER" id="PTHR37451">
    <property type="entry name" value="MARVEL DOMAIN"/>
    <property type="match status" value="1"/>
</dbReference>
<organism evidence="7 8">
    <name type="scientific">Microdochium trichocladiopsis</name>
    <dbReference type="NCBI Taxonomy" id="1682393"/>
    <lineage>
        <taxon>Eukaryota</taxon>
        <taxon>Fungi</taxon>
        <taxon>Dikarya</taxon>
        <taxon>Ascomycota</taxon>
        <taxon>Pezizomycotina</taxon>
        <taxon>Sordariomycetes</taxon>
        <taxon>Xylariomycetidae</taxon>
        <taxon>Xylariales</taxon>
        <taxon>Microdochiaceae</taxon>
        <taxon>Microdochium</taxon>
    </lineage>
</organism>
<keyword evidence="8" id="KW-1185">Reference proteome</keyword>
<reference evidence="7" key="1">
    <citation type="journal article" date="2021" name="Nat. Commun.">
        <title>Genetic determinants of endophytism in the Arabidopsis root mycobiome.</title>
        <authorList>
            <person name="Mesny F."/>
            <person name="Miyauchi S."/>
            <person name="Thiergart T."/>
            <person name="Pickel B."/>
            <person name="Atanasova L."/>
            <person name="Karlsson M."/>
            <person name="Huettel B."/>
            <person name="Barry K.W."/>
            <person name="Haridas S."/>
            <person name="Chen C."/>
            <person name="Bauer D."/>
            <person name="Andreopoulos W."/>
            <person name="Pangilinan J."/>
            <person name="LaButti K."/>
            <person name="Riley R."/>
            <person name="Lipzen A."/>
            <person name="Clum A."/>
            <person name="Drula E."/>
            <person name="Henrissat B."/>
            <person name="Kohler A."/>
            <person name="Grigoriev I.V."/>
            <person name="Martin F.M."/>
            <person name="Hacquard S."/>
        </authorList>
    </citation>
    <scope>NUCLEOTIDE SEQUENCE</scope>
    <source>
        <strain evidence="7">MPI-CAGE-CH-0230</strain>
    </source>
</reference>
<dbReference type="InterPro" id="IPR008253">
    <property type="entry name" value="Marvel"/>
</dbReference>
<evidence type="ECO:0000256" key="1">
    <source>
        <dbReference type="ARBA" id="ARBA00004141"/>
    </source>
</evidence>
<sequence>MIVLSFLFLALRSAQLVFALIVLGISGHISASWATVTSGSSKLSTVVPSEVTWMIICSIIALISVIYLELAPKFLPSVSHPYASITLETTNSMFLLAGSIALAAFLNKLSPAASSTCPFSSSTPGAGTPWSGHCINIAAAAAAAALGIIASLLWAASAFLTVNDMFKLKQTRINLTRKLSVFSVNKETIGKHETV</sequence>
<dbReference type="EMBL" id="JAGTJQ010000001">
    <property type="protein sequence ID" value="KAH7040531.1"/>
    <property type="molecule type" value="Genomic_DNA"/>
</dbReference>
<dbReference type="AlphaFoldDB" id="A0A9P8YJG3"/>
<comment type="subcellular location">
    <subcellularLocation>
        <location evidence="1">Membrane</location>
        <topology evidence="1">Multi-pass membrane protein</topology>
    </subcellularLocation>
</comment>
<feature type="transmembrane region" description="Helical" evidence="5">
    <location>
        <begin position="137"/>
        <end position="162"/>
    </location>
</feature>
<dbReference type="GO" id="GO:0016020">
    <property type="term" value="C:membrane"/>
    <property type="evidence" value="ECO:0007669"/>
    <property type="project" value="UniProtKB-SubCell"/>
</dbReference>
<accession>A0A9P8YJG3</accession>
<feature type="domain" description="MARVEL" evidence="6">
    <location>
        <begin position="9"/>
        <end position="160"/>
    </location>
</feature>
<protein>
    <recommendedName>
        <fullName evidence="6">MARVEL domain-containing protein</fullName>
    </recommendedName>
</protein>
<dbReference type="OrthoDB" id="2117453at2759"/>
<feature type="transmembrane region" description="Helical" evidence="5">
    <location>
        <begin position="82"/>
        <end position="106"/>
    </location>
</feature>
<dbReference type="Pfam" id="PF01284">
    <property type="entry name" value="MARVEL"/>
    <property type="match status" value="1"/>
</dbReference>
<keyword evidence="2 5" id="KW-0812">Transmembrane</keyword>
<evidence type="ECO:0000313" key="7">
    <source>
        <dbReference type="EMBL" id="KAH7040531.1"/>
    </source>
</evidence>
<evidence type="ECO:0000259" key="6">
    <source>
        <dbReference type="Pfam" id="PF01284"/>
    </source>
</evidence>
<gene>
    <name evidence="7" type="ORF">B0I36DRAFT_11885</name>
</gene>
<evidence type="ECO:0000256" key="5">
    <source>
        <dbReference type="SAM" id="Phobius"/>
    </source>
</evidence>
<evidence type="ECO:0000256" key="2">
    <source>
        <dbReference type="ARBA" id="ARBA00022692"/>
    </source>
</evidence>
<evidence type="ECO:0000313" key="8">
    <source>
        <dbReference type="Proteomes" id="UP000756346"/>
    </source>
</evidence>
<dbReference type="Proteomes" id="UP000756346">
    <property type="component" value="Unassembled WGS sequence"/>
</dbReference>
<feature type="transmembrane region" description="Helical" evidence="5">
    <location>
        <begin position="51"/>
        <end position="70"/>
    </location>
</feature>
<proteinExistence type="predicted"/>
<dbReference type="PANTHER" id="PTHR37451:SF5">
    <property type="entry name" value="MARVEL DOMAIN-CONTAINING PROTEIN"/>
    <property type="match status" value="1"/>
</dbReference>
<evidence type="ECO:0000256" key="4">
    <source>
        <dbReference type="ARBA" id="ARBA00023136"/>
    </source>
</evidence>